<comment type="similarity">
    <text evidence="1 2">Belongs to the calycin superfamily. Lipocalin family.</text>
</comment>
<evidence type="ECO:0000256" key="1">
    <source>
        <dbReference type="ARBA" id="ARBA00006889"/>
    </source>
</evidence>
<evidence type="ECO:0000256" key="2">
    <source>
        <dbReference type="PIRNR" id="PIRNR036893"/>
    </source>
</evidence>
<dbReference type="Proteomes" id="UP000634522">
    <property type="component" value="Unassembled WGS sequence"/>
</dbReference>
<dbReference type="Pfam" id="PF08212">
    <property type="entry name" value="Lipocalin_2"/>
    <property type="match status" value="1"/>
</dbReference>
<dbReference type="InterPro" id="IPR000566">
    <property type="entry name" value="Lipocln_cytosolic_FA-bd_dom"/>
</dbReference>
<feature type="domain" description="Lipocalin/cytosolic fatty-acid binding" evidence="3">
    <location>
        <begin position="50"/>
        <end position="197"/>
    </location>
</feature>
<sequence length="198" mass="22174">MKPARQPTVGRTTTARSILGALLAVTLQGTQVPPAQADTPPAALSTIAALDVPRYMGTWYEIAKYPNRFQRHCAGFTQAEYRLLTDGKVQVANRCRTADGRMDEAIGTARQIGAADSPQLKVRFAPAWLSFLPWVWGDYWVIDLDADYRLVAVSEPEREYLWILSRTPTVEPQALEALRARLAARGFDLLRLEMTRQD</sequence>
<keyword evidence="5" id="KW-1185">Reference proteome</keyword>
<comment type="subcellular location">
    <subcellularLocation>
        <location evidence="2">Cell outer membrane</location>
    </subcellularLocation>
</comment>
<dbReference type="InterPro" id="IPR002446">
    <property type="entry name" value="Lipocalin_bac"/>
</dbReference>
<dbReference type="RefSeq" id="WP_169142828.1">
    <property type="nucleotide sequence ID" value="NZ_WTVS01000071.1"/>
</dbReference>
<organism evidence="4 5">
    <name type="scientific">Aromatoleum toluolicum</name>
    <dbReference type="NCBI Taxonomy" id="90060"/>
    <lineage>
        <taxon>Bacteria</taxon>
        <taxon>Pseudomonadati</taxon>
        <taxon>Pseudomonadota</taxon>
        <taxon>Betaproteobacteria</taxon>
        <taxon>Rhodocyclales</taxon>
        <taxon>Rhodocyclaceae</taxon>
        <taxon>Aromatoleum</taxon>
    </lineage>
</organism>
<dbReference type="PIRSF" id="PIRSF036893">
    <property type="entry name" value="Lipocalin_ApoD"/>
    <property type="match status" value="1"/>
</dbReference>
<comment type="caution">
    <text evidence="4">The sequence shown here is derived from an EMBL/GenBank/DDBJ whole genome shotgun (WGS) entry which is preliminary data.</text>
</comment>
<dbReference type="PANTHER" id="PTHR10612">
    <property type="entry name" value="APOLIPOPROTEIN D"/>
    <property type="match status" value="1"/>
</dbReference>
<dbReference type="InterPro" id="IPR022271">
    <property type="entry name" value="Lipocalin_ApoD"/>
</dbReference>
<protein>
    <recommendedName>
        <fullName evidence="2">Outer membrane lipoprotein Blc</fullName>
    </recommendedName>
</protein>
<reference evidence="4 5" key="1">
    <citation type="submission" date="2019-12" db="EMBL/GenBank/DDBJ databases">
        <title>Comparative genomics gives insights into the taxonomy of the Azoarcus-Aromatoleum group and reveals separate origins of nif in the plant-associated Azoarcus and non-plant-associated Aromatoleum sub-groups.</title>
        <authorList>
            <person name="Lafos M."/>
            <person name="Maluk M."/>
            <person name="Batista M."/>
            <person name="Junghare M."/>
            <person name="Carmona M."/>
            <person name="Faoro H."/>
            <person name="Cruz L.M."/>
            <person name="Battistoni F."/>
            <person name="De Souza E."/>
            <person name="Pedrosa F."/>
            <person name="Chen W.-M."/>
            <person name="Poole P.S."/>
            <person name="Dixon R.A."/>
            <person name="James E.K."/>
        </authorList>
    </citation>
    <scope>NUCLEOTIDE SEQUENCE [LARGE SCALE GENOMIC DNA]</scope>
    <source>
        <strain evidence="4 5">T</strain>
    </source>
</reference>
<evidence type="ECO:0000259" key="3">
    <source>
        <dbReference type="Pfam" id="PF08212"/>
    </source>
</evidence>
<dbReference type="PRINTS" id="PR01171">
    <property type="entry name" value="BCTLIPOCALIN"/>
</dbReference>
<comment type="function">
    <text evidence="2">Involved in the storage or transport of lipids necessary for membrane maintenance under stressful conditions. Displays a binding preference for lysophospholipids.</text>
</comment>
<keyword evidence="2" id="KW-0732">Signal</keyword>
<keyword evidence="2" id="KW-0472">Membrane</keyword>
<comment type="subunit">
    <text evidence="2">Homodimer.</text>
</comment>
<accession>A0ABX1NMB1</accession>
<feature type="chain" id="PRO_5045017825" description="Outer membrane lipoprotein Blc" evidence="2">
    <location>
        <begin position="38"/>
        <end position="198"/>
    </location>
</feature>
<dbReference type="Gene3D" id="2.40.128.20">
    <property type="match status" value="1"/>
</dbReference>
<keyword evidence="2" id="KW-0998">Cell outer membrane</keyword>
<dbReference type="InterPro" id="IPR012674">
    <property type="entry name" value="Calycin"/>
</dbReference>
<keyword evidence="2" id="KW-0449">Lipoprotein</keyword>
<proteinExistence type="inferred from homology"/>
<dbReference type="EMBL" id="WTVS01000071">
    <property type="protein sequence ID" value="NMG00301.1"/>
    <property type="molecule type" value="Genomic_DNA"/>
</dbReference>
<name>A0ABX1NMB1_9RHOO</name>
<evidence type="ECO:0000313" key="4">
    <source>
        <dbReference type="EMBL" id="NMG00301.1"/>
    </source>
</evidence>
<keyword evidence="2" id="KW-0446">Lipid-binding</keyword>
<gene>
    <name evidence="4" type="ORF">GPA27_23270</name>
</gene>
<evidence type="ECO:0000313" key="5">
    <source>
        <dbReference type="Proteomes" id="UP000634522"/>
    </source>
</evidence>
<dbReference type="PANTHER" id="PTHR10612:SF34">
    <property type="entry name" value="APOLIPOPROTEIN D"/>
    <property type="match status" value="1"/>
</dbReference>
<feature type="signal peptide" evidence="2">
    <location>
        <begin position="1"/>
        <end position="37"/>
    </location>
</feature>
<dbReference type="SUPFAM" id="SSF50814">
    <property type="entry name" value="Lipocalins"/>
    <property type="match status" value="1"/>
</dbReference>
<dbReference type="CDD" id="cd19438">
    <property type="entry name" value="lipocalin_Blc-like"/>
    <property type="match status" value="1"/>
</dbReference>
<dbReference type="InterPro" id="IPR047202">
    <property type="entry name" value="Lipocalin_Blc-like_dom"/>
</dbReference>